<evidence type="ECO:0000313" key="6">
    <source>
        <dbReference type="Proteomes" id="UP000288168"/>
    </source>
</evidence>
<dbReference type="InterPro" id="IPR001300">
    <property type="entry name" value="Peptidase_C2_calpain_cat"/>
</dbReference>
<evidence type="ECO:0000313" key="5">
    <source>
        <dbReference type="EMBL" id="RSL48158.1"/>
    </source>
</evidence>
<feature type="region of interest" description="Disordered" evidence="3">
    <location>
        <begin position="50"/>
        <end position="95"/>
    </location>
</feature>
<feature type="compositionally biased region" description="Basic and acidic residues" evidence="3">
    <location>
        <begin position="659"/>
        <end position="672"/>
    </location>
</feature>
<dbReference type="InterPro" id="IPR038765">
    <property type="entry name" value="Papain-like_cys_pep_sf"/>
</dbReference>
<feature type="compositionally biased region" description="Polar residues" evidence="3">
    <location>
        <begin position="742"/>
        <end position="761"/>
    </location>
</feature>
<comment type="caution">
    <text evidence="5">The sequence shown here is derived from an EMBL/GenBank/DDBJ whole genome shotgun (WGS) entry which is preliminary data.</text>
</comment>
<dbReference type="Pfam" id="PF00648">
    <property type="entry name" value="Peptidase_C2"/>
    <property type="match status" value="1"/>
</dbReference>
<accession>A0A428P539</accession>
<sequence length="959" mass="108512">MALTERVPIQKVMDEMPFWVVPKDQNKTASYLSQSCCYFAKGSSTNGLATMHSHTRTDTDAMSPHTSDARGDTKRISSHRGKNERDKNEPPQTSVDRIWTRFSKREFSQVVNVIPSDSDPGALNICPSNKLLHDDYARAASKCRRKVEKIVNECKRVNMRYRDPTWDLDWDLKLEKGDCLNGLCEEKYDLSAVSLSSSEDKVPKAVKRVHEIFEQPTFMERIQGGDITQGNLSDCWLMTGLVALANIPAAVKRTCVSYNTTVGVYGFVFYRDGEWMYSIIDDKLYLKSPCWDSPSTQRDLLEQVGQDGTEKLYRKTYQTGSKSLFFARCRDQNETWVPLIEKAYAKAHGDYSSLAGGWTGEGLEDLTGGVTTELATSDILDTDLFWHREMSKVNQDFLFGASTGYLENGKGERDGIVEAHAYIVLEARSLKGGQRLVKLRNPWGDARRGIWEGPWSDGSKEWTREVQDELGHKFGADSSFWISYDDLMSKFSLLDRTRLFQDPDWWCCQRWVSVDVPWKASFQERFRIKVTQSSPLVVVVSQLDRRYFRGLHGQYSFRLHFRLHSQDSPDADSFIARSHGNYLMNRSVSVDIPDISPGTYLVHLKVTGERDHSAKSIEEVIRQECLERVEKDKLIQVGHAYNLAHGKASLHLNKVAKLRQDKSSEKASEARRRERRRQWAKRRARRYATKKQKKKNLEKGRRRGLEPEPAVPNGQRSGVGEVGLEGRSHFIQTGGAIEADSNAKSSGSTVPNEGLEMSSNSDKVSVEDLHSSQHIALQKLSLQCASEKEGKPPSVVDGVAGRSPSQLRRKWAWSRRQEASSSQIRPRQSVGESHGARSLYRAGDGVQFLHDAVEDSSDSPVDDWEALYSSDDMTHEPRDDDIGKPSGAAAHPRQRGQRWRRLSESSSDDLCGSDEEESSDPWNAVCTVGIRVYSKDRDLVLLTVEDGILLEEVRTKRSV</sequence>
<dbReference type="PANTHER" id="PTHR10183:SF397">
    <property type="entry name" value="CALPAIN CATALYTIC DOMAIN-CONTAINING PROTEIN"/>
    <property type="match status" value="1"/>
</dbReference>
<keyword evidence="6" id="KW-1185">Reference proteome</keyword>
<feature type="domain" description="Calpain catalytic" evidence="4">
    <location>
        <begin position="207"/>
        <end position="500"/>
    </location>
</feature>
<feature type="active site" evidence="1 2">
    <location>
        <position position="420"/>
    </location>
</feature>
<reference evidence="5 6" key="1">
    <citation type="submission" date="2017-06" db="EMBL/GenBank/DDBJ databases">
        <title>Comparative genomic analysis of Ambrosia Fusariam Clade fungi.</title>
        <authorList>
            <person name="Stajich J.E."/>
            <person name="Carrillo J."/>
            <person name="Kijimoto T."/>
            <person name="Eskalen A."/>
            <person name="O'Donnell K."/>
            <person name="Kasson M."/>
        </authorList>
    </citation>
    <scope>NUCLEOTIDE SEQUENCE [LARGE SCALE GENOMIC DNA]</scope>
    <source>
        <strain evidence="5 6">NRRL62584</strain>
    </source>
</reference>
<feature type="active site" evidence="1 2">
    <location>
        <position position="441"/>
    </location>
</feature>
<feature type="active site" evidence="1 2">
    <location>
        <position position="235"/>
    </location>
</feature>
<feature type="compositionally biased region" description="Basic and acidic residues" evidence="3">
    <location>
        <begin position="872"/>
        <end position="883"/>
    </location>
</feature>
<feature type="region of interest" description="Disordered" evidence="3">
    <location>
        <begin position="785"/>
        <end position="835"/>
    </location>
</feature>
<dbReference type="PROSITE" id="PS50203">
    <property type="entry name" value="CALPAIN_CAT"/>
    <property type="match status" value="1"/>
</dbReference>
<dbReference type="SUPFAM" id="SSF54001">
    <property type="entry name" value="Cysteine proteinases"/>
    <property type="match status" value="1"/>
</dbReference>
<dbReference type="GO" id="GO:0004198">
    <property type="term" value="F:calcium-dependent cysteine-type endopeptidase activity"/>
    <property type="evidence" value="ECO:0007669"/>
    <property type="project" value="InterPro"/>
</dbReference>
<feature type="region of interest" description="Disordered" evidence="3">
    <location>
        <begin position="659"/>
        <end position="722"/>
    </location>
</feature>
<keyword evidence="2" id="KW-0788">Thiol protease</keyword>
<dbReference type="PANTHER" id="PTHR10183">
    <property type="entry name" value="CALPAIN"/>
    <property type="match status" value="1"/>
</dbReference>
<name>A0A428P539_9HYPO</name>
<feature type="compositionally biased region" description="Basic residues" evidence="3">
    <location>
        <begin position="673"/>
        <end position="694"/>
    </location>
</feature>
<feature type="compositionally biased region" description="Basic and acidic residues" evidence="3">
    <location>
        <begin position="67"/>
        <end position="89"/>
    </location>
</feature>
<feature type="compositionally biased region" description="Basic and acidic residues" evidence="3">
    <location>
        <begin position="695"/>
        <end position="706"/>
    </location>
</feature>
<dbReference type="AlphaFoldDB" id="A0A428P539"/>
<keyword evidence="2" id="KW-0378">Hydrolase</keyword>
<evidence type="ECO:0000259" key="4">
    <source>
        <dbReference type="PROSITE" id="PS50203"/>
    </source>
</evidence>
<feature type="region of interest" description="Disordered" evidence="3">
    <location>
        <begin position="738"/>
        <end position="761"/>
    </location>
</feature>
<keyword evidence="2" id="KW-0645">Protease</keyword>
<proteinExistence type="predicted"/>
<dbReference type="STRING" id="1325734.A0A428P539"/>
<dbReference type="GO" id="GO:0006508">
    <property type="term" value="P:proteolysis"/>
    <property type="evidence" value="ECO:0007669"/>
    <property type="project" value="UniProtKB-KW"/>
</dbReference>
<feature type="region of interest" description="Disordered" evidence="3">
    <location>
        <begin position="853"/>
        <end position="921"/>
    </location>
</feature>
<dbReference type="EMBL" id="NKCI01000202">
    <property type="protein sequence ID" value="RSL48158.1"/>
    <property type="molecule type" value="Genomic_DNA"/>
</dbReference>
<gene>
    <name evidence="5" type="ORF">CEP54_013055</name>
</gene>
<organism evidence="5 6">
    <name type="scientific">Fusarium duplospermum</name>
    <dbReference type="NCBI Taxonomy" id="1325734"/>
    <lineage>
        <taxon>Eukaryota</taxon>
        <taxon>Fungi</taxon>
        <taxon>Dikarya</taxon>
        <taxon>Ascomycota</taxon>
        <taxon>Pezizomycotina</taxon>
        <taxon>Sordariomycetes</taxon>
        <taxon>Hypocreomycetidae</taxon>
        <taxon>Hypocreales</taxon>
        <taxon>Nectriaceae</taxon>
        <taxon>Fusarium</taxon>
        <taxon>Fusarium solani species complex</taxon>
    </lineage>
</organism>
<evidence type="ECO:0000256" key="3">
    <source>
        <dbReference type="SAM" id="MobiDB-lite"/>
    </source>
</evidence>
<dbReference type="Gene3D" id="3.90.70.10">
    <property type="entry name" value="Cysteine proteinases"/>
    <property type="match status" value="1"/>
</dbReference>
<dbReference type="OrthoDB" id="424753at2759"/>
<dbReference type="Proteomes" id="UP000288168">
    <property type="component" value="Unassembled WGS sequence"/>
</dbReference>
<protein>
    <recommendedName>
        <fullName evidence="4">Calpain catalytic domain-containing protein</fullName>
    </recommendedName>
</protein>
<dbReference type="SMART" id="SM00230">
    <property type="entry name" value="CysPc"/>
    <property type="match status" value="1"/>
</dbReference>
<feature type="compositionally biased region" description="Acidic residues" evidence="3">
    <location>
        <begin position="854"/>
        <end position="865"/>
    </location>
</feature>
<evidence type="ECO:0000256" key="2">
    <source>
        <dbReference type="PROSITE-ProRule" id="PRU00239"/>
    </source>
</evidence>
<evidence type="ECO:0000256" key="1">
    <source>
        <dbReference type="PIRSR" id="PIRSR622684-1"/>
    </source>
</evidence>
<dbReference type="InterPro" id="IPR022684">
    <property type="entry name" value="Calpain_cysteine_protease"/>
</dbReference>
<dbReference type="PRINTS" id="PR00704">
    <property type="entry name" value="CALPAIN"/>
</dbReference>